<evidence type="ECO:0000313" key="1">
    <source>
        <dbReference type="EMBL" id="AEA43284.1"/>
    </source>
</evidence>
<protein>
    <submittedName>
        <fullName evidence="1">Uncharacterized protein</fullName>
    </submittedName>
</protein>
<dbReference type="AlphaFoldDB" id="F2IC58"/>
<reference evidence="1 2" key="1">
    <citation type="journal article" date="2011" name="Stand. Genomic Sci.">
        <title>Complete genome sequence of the gliding freshwater bacterium Fluviicola taffensis type strain (RW262).</title>
        <authorList>
            <person name="Woyke T."/>
            <person name="Chertkov O."/>
            <person name="Lapidus A."/>
            <person name="Nolan M."/>
            <person name="Lucas S."/>
            <person name="Del Rio T.G."/>
            <person name="Tice H."/>
            <person name="Cheng J.F."/>
            <person name="Tapia R."/>
            <person name="Han C."/>
            <person name="Goodwin L."/>
            <person name="Pitluck S."/>
            <person name="Liolios K."/>
            <person name="Pagani I."/>
            <person name="Ivanova N."/>
            <person name="Huntemann M."/>
            <person name="Mavromatis K."/>
            <person name="Mikhailova N."/>
            <person name="Pati A."/>
            <person name="Chen A."/>
            <person name="Palaniappan K."/>
            <person name="Land M."/>
            <person name="Hauser L."/>
            <person name="Brambilla E.M."/>
            <person name="Rohde M."/>
            <person name="Mwirichia R."/>
            <person name="Sikorski J."/>
            <person name="Tindall B.J."/>
            <person name="Goker M."/>
            <person name="Bristow J."/>
            <person name="Eisen J.A."/>
            <person name="Markowitz V."/>
            <person name="Hugenholtz P."/>
            <person name="Klenk H.P."/>
            <person name="Kyrpides N.C."/>
        </authorList>
    </citation>
    <scope>NUCLEOTIDE SEQUENCE [LARGE SCALE GENOMIC DNA]</scope>
    <source>
        <strain evidence="2">DSM 16823 / RW262 / RW262</strain>
    </source>
</reference>
<reference evidence="2" key="2">
    <citation type="submission" date="2011-02" db="EMBL/GenBank/DDBJ databases">
        <title>The complete genome of Fluviicola taffensis DSM 16823.</title>
        <authorList>
            <consortium name="US DOE Joint Genome Institute (JGI-PGF)"/>
            <person name="Lucas S."/>
            <person name="Copeland A."/>
            <person name="Lapidus A."/>
            <person name="Bruce D."/>
            <person name="Goodwin L."/>
            <person name="Pitluck S."/>
            <person name="Kyrpides N."/>
            <person name="Mavromatis K."/>
            <person name="Ivanova N."/>
            <person name="Mikhailova N."/>
            <person name="Pagani I."/>
            <person name="Chertkov O."/>
            <person name="Detter J.C."/>
            <person name="Han C."/>
            <person name="Tapia R."/>
            <person name="Land M."/>
            <person name="Hauser L."/>
            <person name="Markowitz V."/>
            <person name="Cheng J.-F."/>
            <person name="Hugenholtz P."/>
            <person name="Woyke T."/>
            <person name="Wu D."/>
            <person name="Tindall B."/>
            <person name="Pomrenke H.G."/>
            <person name="Brambilla E."/>
            <person name="Klenk H.-P."/>
            <person name="Eisen J.A."/>
        </authorList>
    </citation>
    <scope>NUCLEOTIDE SEQUENCE [LARGE SCALE GENOMIC DNA]</scope>
    <source>
        <strain evidence="2">DSM 16823 / RW262 / RW262</strain>
    </source>
</reference>
<name>F2IC58_FLUTR</name>
<dbReference type="RefSeq" id="WP_013686056.1">
    <property type="nucleotide sequence ID" value="NC_015321.1"/>
</dbReference>
<keyword evidence="2" id="KW-1185">Reference proteome</keyword>
<organism evidence="1 2">
    <name type="scientific">Fluviicola taffensis (strain DSM 16823 / NCIMB 13979 / RW262)</name>
    <dbReference type="NCBI Taxonomy" id="755732"/>
    <lineage>
        <taxon>Bacteria</taxon>
        <taxon>Pseudomonadati</taxon>
        <taxon>Bacteroidota</taxon>
        <taxon>Flavobacteriia</taxon>
        <taxon>Flavobacteriales</taxon>
        <taxon>Crocinitomicaceae</taxon>
        <taxon>Fluviicola</taxon>
    </lineage>
</organism>
<dbReference type="KEGG" id="fte:Fluta_1289"/>
<accession>F2IC58</accession>
<gene>
    <name evidence="1" type="ordered locus">Fluta_1289</name>
</gene>
<evidence type="ECO:0000313" key="2">
    <source>
        <dbReference type="Proteomes" id="UP000007463"/>
    </source>
</evidence>
<proteinExistence type="predicted"/>
<sequence precursor="true">MKTVGISVFFILLTIMSFSQIESRSVDTIVYNQFGKSRTIYIKEIGIFENGKLFNGKRDIYRDSTSLSYSMKVINGKFSDTTFNGQLVNKVDSLGRKKGGWIRIGKQCSYDVKDWQEFVDCDVCKLFQYDANGIGDTTVTFNLKGERVLERYSSADLQYWMERTFYPTGFRLCEKYEHKDRTIVFGDFSIVYSKSVRNQPIIKHYDTDVTLIYENGIIVQKESPRFGHKMSMEMPIDFSIPYTIEKGIFENEQLVSGTIEYYDKDENLLRIEQVSNRIK</sequence>
<dbReference type="HOGENOM" id="CLU_996587_0_0_10"/>
<dbReference type="Proteomes" id="UP000007463">
    <property type="component" value="Chromosome"/>
</dbReference>
<dbReference type="EMBL" id="CP002542">
    <property type="protein sequence ID" value="AEA43284.1"/>
    <property type="molecule type" value="Genomic_DNA"/>
</dbReference>